<gene>
    <name evidence="6" type="ORF">OBE_09914</name>
</gene>
<dbReference type="GO" id="GO:0006508">
    <property type="term" value="P:proteolysis"/>
    <property type="evidence" value="ECO:0007669"/>
    <property type="project" value="UniProtKB-KW"/>
</dbReference>
<dbReference type="PANTHER" id="PTHR32481:SF0">
    <property type="entry name" value="AMINOPEPTIDASE YPDE-RELATED"/>
    <property type="match status" value="1"/>
</dbReference>
<accession>K1SM66</accession>
<evidence type="ECO:0000256" key="3">
    <source>
        <dbReference type="ARBA" id="ARBA00022670"/>
    </source>
</evidence>
<evidence type="ECO:0000256" key="5">
    <source>
        <dbReference type="ARBA" id="ARBA00022801"/>
    </source>
</evidence>
<comment type="caution">
    <text evidence="6">The sequence shown here is derived from an EMBL/GenBank/DDBJ whole genome shotgun (WGS) entry which is preliminary data.</text>
</comment>
<dbReference type="Gene3D" id="2.40.30.40">
    <property type="entry name" value="Peptidase M42, domain 2"/>
    <property type="match status" value="1"/>
</dbReference>
<keyword evidence="4" id="KW-0479">Metal-binding</keyword>
<protein>
    <submittedName>
        <fullName evidence="6">Peptidase M42</fullName>
    </submittedName>
</protein>
<keyword evidence="3" id="KW-0645">Protease</keyword>
<evidence type="ECO:0000313" key="6">
    <source>
        <dbReference type="EMBL" id="EKC58618.1"/>
    </source>
</evidence>
<name>K1SM66_9ZZZZ</name>
<dbReference type="SUPFAM" id="SSF101821">
    <property type="entry name" value="Aminopeptidase/glucanase lid domain"/>
    <property type="match status" value="1"/>
</dbReference>
<reference evidence="6" key="1">
    <citation type="journal article" date="2013" name="Environ. Microbiol.">
        <title>Microbiota from the distal guts of lean and obese adolescents exhibit partial functional redundancy besides clear differences in community structure.</title>
        <authorList>
            <person name="Ferrer M."/>
            <person name="Ruiz A."/>
            <person name="Lanza F."/>
            <person name="Haange S.B."/>
            <person name="Oberbach A."/>
            <person name="Till H."/>
            <person name="Bargiela R."/>
            <person name="Campoy C."/>
            <person name="Segura M.T."/>
            <person name="Richter M."/>
            <person name="von Bergen M."/>
            <person name="Seifert J."/>
            <person name="Suarez A."/>
        </authorList>
    </citation>
    <scope>NUCLEOTIDE SEQUENCE</scope>
</reference>
<dbReference type="GO" id="GO:0004177">
    <property type="term" value="F:aminopeptidase activity"/>
    <property type="evidence" value="ECO:0007669"/>
    <property type="project" value="UniProtKB-KW"/>
</dbReference>
<dbReference type="GO" id="GO:0046872">
    <property type="term" value="F:metal ion binding"/>
    <property type="evidence" value="ECO:0007669"/>
    <property type="project" value="UniProtKB-KW"/>
</dbReference>
<dbReference type="AlphaFoldDB" id="K1SM66"/>
<dbReference type="InterPro" id="IPR008007">
    <property type="entry name" value="Peptidase_M42"/>
</dbReference>
<comment type="similarity">
    <text evidence="1">Belongs to the peptidase M42 family.</text>
</comment>
<evidence type="ECO:0000256" key="1">
    <source>
        <dbReference type="ARBA" id="ARBA00006272"/>
    </source>
</evidence>
<dbReference type="SUPFAM" id="SSF53187">
    <property type="entry name" value="Zn-dependent exopeptidases"/>
    <property type="match status" value="1"/>
</dbReference>
<dbReference type="Gene3D" id="3.40.630.10">
    <property type="entry name" value="Zn peptidases"/>
    <property type="match status" value="1"/>
</dbReference>
<dbReference type="PANTHER" id="PTHR32481">
    <property type="entry name" value="AMINOPEPTIDASE"/>
    <property type="match status" value="1"/>
</dbReference>
<keyword evidence="2" id="KW-0031">Aminopeptidase</keyword>
<evidence type="ECO:0000256" key="2">
    <source>
        <dbReference type="ARBA" id="ARBA00022438"/>
    </source>
</evidence>
<sequence>TIIIRNFDKITAFAFSVLHVDKLSERQRKMDIKNILKELTSAVGVSGKETDAVLTAQRLLSEFGKTREDVLHSAICEIEGDRAGHILLDAHIDRIGLIVTSVTDEGFLHVAACGGVDRRTLNGQEVTVYGSEPVFGVIASTPPHLASGDNERKATEIDDIIIDIGDKK</sequence>
<feature type="non-terminal residue" evidence="6">
    <location>
        <position position="1"/>
    </location>
</feature>
<dbReference type="InterPro" id="IPR051464">
    <property type="entry name" value="Peptidase_M42_aminopept"/>
</dbReference>
<proteinExistence type="inferred from homology"/>
<keyword evidence="5" id="KW-0378">Hydrolase</keyword>
<organism evidence="6">
    <name type="scientific">human gut metagenome</name>
    <dbReference type="NCBI Taxonomy" id="408170"/>
    <lineage>
        <taxon>unclassified sequences</taxon>
        <taxon>metagenomes</taxon>
        <taxon>organismal metagenomes</taxon>
    </lineage>
</organism>
<evidence type="ECO:0000256" key="4">
    <source>
        <dbReference type="ARBA" id="ARBA00022723"/>
    </source>
</evidence>
<dbReference type="InterPro" id="IPR023367">
    <property type="entry name" value="Peptidase_M42_dom2"/>
</dbReference>
<dbReference type="EMBL" id="AJWZ01006842">
    <property type="protein sequence ID" value="EKC58618.1"/>
    <property type="molecule type" value="Genomic_DNA"/>
</dbReference>
<dbReference type="Pfam" id="PF05343">
    <property type="entry name" value="Peptidase_M42"/>
    <property type="match status" value="1"/>
</dbReference>